<keyword evidence="2" id="KW-1185">Reference proteome</keyword>
<accession>Q0BJU8</accession>
<gene>
    <name evidence="1" type="ordered locus">Bamb_0014</name>
</gene>
<reference evidence="1" key="1">
    <citation type="submission" date="2009-01" db="EMBL/GenBank/DDBJ databases">
        <title>Complete sequence of Chromosome 1 of Burkholderia cepacia AMMD.</title>
        <authorList>
            <consortium name="US DOE Joint Genome Institute"/>
            <person name="Copeland A."/>
            <person name="Lucas S."/>
            <person name="Lapidus A."/>
            <person name="Barry K."/>
            <person name="Detter J.C."/>
            <person name="Glavina del Rio T."/>
            <person name="Hammon N."/>
            <person name="Israni S."/>
            <person name="Pitluck S."/>
            <person name="Bruce D."/>
            <person name="Chain P."/>
            <person name="Malfatti S."/>
            <person name="Shin M."/>
            <person name="Vergez L."/>
            <person name="Schmutz J."/>
            <person name="Larimer F."/>
            <person name="Land M."/>
            <person name="Hauser L."/>
            <person name="Kyrpides N."/>
            <person name="Kim E."/>
            <person name="Parke J."/>
            <person name="Coenye T."/>
            <person name="Konstantinidis K."/>
            <person name="Ramette A."/>
            <person name="Tiedje J."/>
            <person name="Richardson P."/>
        </authorList>
    </citation>
    <scope>NUCLEOTIDE SEQUENCE [LARGE SCALE GENOMIC DNA]</scope>
    <source>
        <strain evidence="1">AMMD</strain>
    </source>
</reference>
<evidence type="ECO:0000313" key="2">
    <source>
        <dbReference type="Proteomes" id="UP000000662"/>
    </source>
</evidence>
<dbReference type="AlphaFoldDB" id="Q0BJU8"/>
<dbReference type="EMBL" id="CP000440">
    <property type="protein sequence ID" value="ABI85575.1"/>
    <property type="molecule type" value="Genomic_DNA"/>
</dbReference>
<name>Q0BJU8_BURCM</name>
<organism evidence="1 2">
    <name type="scientific">Burkholderia ambifaria (strain ATCC BAA-244 / DSM 16087 / CCUG 44356 / LMG 19182 / AMMD)</name>
    <name type="common">Burkholderia cepacia (strain AMMD)</name>
    <dbReference type="NCBI Taxonomy" id="339670"/>
    <lineage>
        <taxon>Bacteria</taxon>
        <taxon>Pseudomonadati</taxon>
        <taxon>Pseudomonadota</taxon>
        <taxon>Betaproteobacteria</taxon>
        <taxon>Burkholderiales</taxon>
        <taxon>Burkholderiaceae</taxon>
        <taxon>Burkholderia</taxon>
        <taxon>Burkholderia cepacia complex</taxon>
    </lineage>
</organism>
<protein>
    <submittedName>
        <fullName evidence="1">Uncharacterized protein</fullName>
    </submittedName>
</protein>
<sequence length="113" mass="13124">MSVARMRRHAHCVRVAEPRDDGRRRFVNAAEPDGVNSFIFLSPLFRPKSDSRRSHFWPILFCTGRRSDAASAARRARRLPDDAATKVARQPRAFERKAFLFPATQRSESRRER</sequence>
<evidence type="ECO:0000313" key="1">
    <source>
        <dbReference type="EMBL" id="ABI85575.1"/>
    </source>
</evidence>
<proteinExistence type="predicted"/>
<dbReference type="KEGG" id="bam:Bamb_0014"/>
<dbReference type="Proteomes" id="UP000000662">
    <property type="component" value="Chromosome 1"/>
</dbReference>